<name>A0A2N9GKY2_FAGSY</name>
<keyword evidence="1" id="KW-1133">Transmembrane helix</keyword>
<accession>A0A2N9GKY2</accession>
<organism evidence="2">
    <name type="scientific">Fagus sylvatica</name>
    <name type="common">Beechnut</name>
    <dbReference type="NCBI Taxonomy" id="28930"/>
    <lineage>
        <taxon>Eukaryota</taxon>
        <taxon>Viridiplantae</taxon>
        <taxon>Streptophyta</taxon>
        <taxon>Embryophyta</taxon>
        <taxon>Tracheophyta</taxon>
        <taxon>Spermatophyta</taxon>
        <taxon>Magnoliopsida</taxon>
        <taxon>eudicotyledons</taxon>
        <taxon>Gunneridae</taxon>
        <taxon>Pentapetalae</taxon>
        <taxon>rosids</taxon>
        <taxon>fabids</taxon>
        <taxon>Fagales</taxon>
        <taxon>Fagaceae</taxon>
        <taxon>Fagus</taxon>
    </lineage>
</organism>
<proteinExistence type="predicted"/>
<gene>
    <name evidence="2" type="ORF">FSB_LOCUS28085</name>
</gene>
<evidence type="ECO:0000313" key="2">
    <source>
        <dbReference type="EMBL" id="SPD00203.1"/>
    </source>
</evidence>
<keyword evidence="1" id="KW-0812">Transmembrane</keyword>
<dbReference type="EMBL" id="OIVN01002057">
    <property type="protein sequence ID" value="SPD00203.1"/>
    <property type="molecule type" value="Genomic_DNA"/>
</dbReference>
<reference evidence="2" key="1">
    <citation type="submission" date="2018-02" db="EMBL/GenBank/DDBJ databases">
        <authorList>
            <person name="Cohen D.B."/>
            <person name="Kent A.D."/>
        </authorList>
    </citation>
    <scope>NUCLEOTIDE SEQUENCE</scope>
</reference>
<sequence length="216" mass="23944">MATAFHHYSLQLVDLGGLGEFHVTGAAAAIVLAEFAVDRWVIAWTTGALAPAKRGEMAFPRQPFSLFFLNQFLNLALADLSLMTMGWASLPLLGFGLMVFLALSFHVLSTVGYWACWALDLWWITELRGAMAWLGFPFRGSTARLGSLLRGMMAWLGSLLRGMMAWLGSSLRGMMAWLGSSLKRHNGFGLDLRSEARWLGLDLLEVECFFFSLISL</sequence>
<dbReference type="AlphaFoldDB" id="A0A2N9GKY2"/>
<feature type="transmembrane region" description="Helical" evidence="1">
    <location>
        <begin position="92"/>
        <end position="115"/>
    </location>
</feature>
<protein>
    <submittedName>
        <fullName evidence="2">Uncharacterized protein</fullName>
    </submittedName>
</protein>
<evidence type="ECO:0000256" key="1">
    <source>
        <dbReference type="SAM" id="Phobius"/>
    </source>
</evidence>
<feature type="transmembrane region" description="Helical" evidence="1">
    <location>
        <begin position="64"/>
        <end position="85"/>
    </location>
</feature>
<keyword evidence="1" id="KW-0472">Membrane</keyword>